<feature type="non-terminal residue" evidence="2">
    <location>
        <position position="1"/>
    </location>
</feature>
<sequence>LDKIKYWRQKTQGRISFYETDMQGPFSVASQIWGIEDFLIACYDYPDEVHYLISRCTDIFIDYCKKWMRPLGATSPFFTVCPACGFHRKRASR</sequence>
<comment type="caution">
    <text evidence="2">The sequence shown here is derived from an EMBL/GenBank/DDBJ whole genome shotgun (WGS) entry which is preliminary data.</text>
</comment>
<organism evidence="2 3">
    <name type="scientific">Hydrogeniiclostridium mannosilyticum</name>
    <dbReference type="NCBI Taxonomy" id="2764322"/>
    <lineage>
        <taxon>Bacteria</taxon>
        <taxon>Bacillati</taxon>
        <taxon>Bacillota</taxon>
        <taxon>Clostridia</taxon>
        <taxon>Eubacteriales</taxon>
        <taxon>Acutalibacteraceae</taxon>
        <taxon>Hydrogeniiclostridium</taxon>
    </lineage>
</organism>
<dbReference type="Gene3D" id="3.20.20.210">
    <property type="match status" value="1"/>
</dbReference>
<proteinExistence type="predicted"/>
<dbReference type="Proteomes" id="UP000249377">
    <property type="component" value="Unassembled WGS sequence"/>
</dbReference>
<evidence type="ECO:0000313" key="2">
    <source>
        <dbReference type="EMBL" id="RAQ21497.1"/>
    </source>
</evidence>
<evidence type="ECO:0000259" key="1">
    <source>
        <dbReference type="Pfam" id="PF01208"/>
    </source>
</evidence>
<dbReference type="Pfam" id="PF01208">
    <property type="entry name" value="URO-D"/>
    <property type="match status" value="1"/>
</dbReference>
<dbReference type="InterPro" id="IPR038071">
    <property type="entry name" value="UROD/MetE-like_sf"/>
</dbReference>
<dbReference type="InterPro" id="IPR000257">
    <property type="entry name" value="Uroporphyrinogen_deCOase"/>
</dbReference>
<dbReference type="GO" id="GO:0004853">
    <property type="term" value="F:uroporphyrinogen decarboxylase activity"/>
    <property type="evidence" value="ECO:0007669"/>
    <property type="project" value="InterPro"/>
</dbReference>
<reference evidence="2 3" key="1">
    <citation type="submission" date="2018-06" db="EMBL/GenBank/DDBJ databases">
        <title>Noncontiguous genome sequence of Ruminococcaceae bacterium ASD2818.</title>
        <authorList>
            <person name="Chaplin A.V."/>
            <person name="Sokolova S.R."/>
            <person name="Kochetkova T.O."/>
            <person name="Goltsov A.Y."/>
            <person name="Trofimov D.Y."/>
            <person name="Efimov B.A."/>
        </authorList>
    </citation>
    <scope>NUCLEOTIDE SEQUENCE [LARGE SCALE GENOMIC DNA]</scope>
    <source>
        <strain evidence="2 3">ASD2818</strain>
    </source>
</reference>
<dbReference type="SUPFAM" id="SSF51726">
    <property type="entry name" value="UROD/MetE-like"/>
    <property type="match status" value="1"/>
</dbReference>
<evidence type="ECO:0000313" key="3">
    <source>
        <dbReference type="Proteomes" id="UP000249377"/>
    </source>
</evidence>
<dbReference type="GO" id="GO:0006779">
    <property type="term" value="P:porphyrin-containing compound biosynthetic process"/>
    <property type="evidence" value="ECO:0007669"/>
    <property type="project" value="InterPro"/>
</dbReference>
<keyword evidence="3" id="KW-1185">Reference proteome</keyword>
<dbReference type="AlphaFoldDB" id="A0A328UFJ9"/>
<dbReference type="EMBL" id="QLYR01000053">
    <property type="protein sequence ID" value="RAQ21497.1"/>
    <property type="molecule type" value="Genomic_DNA"/>
</dbReference>
<accession>A0A328UFJ9</accession>
<gene>
    <name evidence="2" type="ORF">DPQ25_14440</name>
</gene>
<name>A0A328UFJ9_9FIRM</name>
<feature type="domain" description="Uroporphyrinogen decarboxylase (URO-D)" evidence="1">
    <location>
        <begin position="22"/>
        <end position="67"/>
    </location>
</feature>
<protein>
    <recommendedName>
        <fullName evidence="1">Uroporphyrinogen decarboxylase (URO-D) domain-containing protein</fullName>
    </recommendedName>
</protein>